<evidence type="ECO:0000256" key="4">
    <source>
        <dbReference type="ARBA" id="ARBA00023157"/>
    </source>
</evidence>
<evidence type="ECO:0000256" key="3">
    <source>
        <dbReference type="ARBA" id="ARBA00023136"/>
    </source>
</evidence>
<evidence type="ECO:0000256" key="6">
    <source>
        <dbReference type="PROSITE-ProRule" id="PRU00884"/>
    </source>
</evidence>
<dbReference type="GO" id="GO:0048013">
    <property type="term" value="P:ephrin receptor signaling pathway"/>
    <property type="evidence" value="ECO:0007669"/>
    <property type="project" value="TreeGrafter"/>
</dbReference>
<gene>
    <name evidence="9" type="primary">Efna5_0</name>
    <name evidence="9" type="ORF">GTO95_0016521</name>
</gene>
<organism evidence="9 10">
    <name type="scientific">Atractosteus spatula</name>
    <name type="common">Alligator gar</name>
    <name type="synonym">Lepisosteus spatula</name>
    <dbReference type="NCBI Taxonomy" id="7917"/>
    <lineage>
        <taxon>Eukaryota</taxon>
        <taxon>Metazoa</taxon>
        <taxon>Chordata</taxon>
        <taxon>Craniata</taxon>
        <taxon>Vertebrata</taxon>
        <taxon>Euteleostomi</taxon>
        <taxon>Actinopterygii</taxon>
        <taxon>Neopterygii</taxon>
        <taxon>Holostei</taxon>
        <taxon>Semionotiformes</taxon>
        <taxon>Lepisosteidae</taxon>
        <taxon>Atractosteus</taxon>
    </lineage>
</organism>
<dbReference type="GO" id="GO:0046875">
    <property type="term" value="F:ephrin receptor binding"/>
    <property type="evidence" value="ECO:0007669"/>
    <property type="project" value="TreeGrafter"/>
</dbReference>
<dbReference type="Gene3D" id="2.60.40.420">
    <property type="entry name" value="Cupredoxins - blue copper proteins"/>
    <property type="match status" value="1"/>
</dbReference>
<feature type="non-terminal residue" evidence="9">
    <location>
        <position position="115"/>
    </location>
</feature>
<evidence type="ECO:0000256" key="2">
    <source>
        <dbReference type="ARBA" id="ARBA00022729"/>
    </source>
</evidence>
<dbReference type="PANTHER" id="PTHR11304">
    <property type="entry name" value="EPHRIN"/>
    <property type="match status" value="1"/>
</dbReference>
<feature type="domain" description="Ephrin RBD" evidence="8">
    <location>
        <begin position="1"/>
        <end position="115"/>
    </location>
</feature>
<protein>
    <submittedName>
        <fullName evidence="9">EFNA5 protein</fullName>
    </submittedName>
</protein>
<evidence type="ECO:0000256" key="5">
    <source>
        <dbReference type="ARBA" id="ARBA00023180"/>
    </source>
</evidence>
<sequence length="115" mass="13578">LLRLARGDHSVQVNINDYLDIFCPHYPPSTPPESTESFTLYLVSAEGYRRCQESRGAFKRWECSRPFAPHGPVRFSEKIQLFTPFSLGFEFQPGQEYYYIYTQTHRHTDYTIHTH</sequence>
<comment type="caution">
    <text evidence="6">Lacks conserved residue(s) required for the propagation of feature annotation.</text>
</comment>
<dbReference type="Proteomes" id="UP000736164">
    <property type="component" value="Unassembled WGS sequence"/>
</dbReference>
<comment type="similarity">
    <text evidence="6 7">Belongs to the ephrin family.</text>
</comment>
<feature type="non-terminal residue" evidence="9">
    <location>
        <position position="1"/>
    </location>
</feature>
<proteinExistence type="inferred from homology"/>
<dbReference type="GO" id="GO:0005886">
    <property type="term" value="C:plasma membrane"/>
    <property type="evidence" value="ECO:0007669"/>
    <property type="project" value="TreeGrafter"/>
</dbReference>
<keyword evidence="2" id="KW-0732">Signal</keyword>
<reference evidence="9" key="1">
    <citation type="journal article" date="2021" name="Cell">
        <title>Tracing the genetic footprints of vertebrate landing in non-teleost ray-finned fishes.</title>
        <authorList>
            <person name="Bi X."/>
            <person name="Wang K."/>
            <person name="Yang L."/>
            <person name="Pan H."/>
            <person name="Jiang H."/>
            <person name="Wei Q."/>
            <person name="Fang M."/>
            <person name="Yu H."/>
            <person name="Zhu C."/>
            <person name="Cai Y."/>
            <person name="He Y."/>
            <person name="Gan X."/>
            <person name="Zeng H."/>
            <person name="Yu D."/>
            <person name="Zhu Y."/>
            <person name="Jiang H."/>
            <person name="Qiu Q."/>
            <person name="Yang H."/>
            <person name="Zhang Y.E."/>
            <person name="Wang W."/>
            <person name="Zhu M."/>
            <person name="He S."/>
            <person name="Zhang G."/>
        </authorList>
    </citation>
    <scope>NUCLEOTIDE SEQUENCE</scope>
    <source>
        <strain evidence="9">Allg_001</strain>
    </source>
</reference>
<comment type="caution">
    <text evidence="9">The sequence shown here is derived from an EMBL/GenBank/DDBJ whole genome shotgun (WGS) entry which is preliminary data.</text>
</comment>
<dbReference type="GO" id="GO:0007411">
    <property type="term" value="P:axon guidance"/>
    <property type="evidence" value="ECO:0007669"/>
    <property type="project" value="TreeGrafter"/>
</dbReference>
<dbReference type="InterPro" id="IPR031328">
    <property type="entry name" value="Ephrin"/>
</dbReference>
<evidence type="ECO:0000256" key="1">
    <source>
        <dbReference type="ARBA" id="ARBA00004370"/>
    </source>
</evidence>
<dbReference type="InterPro" id="IPR008972">
    <property type="entry name" value="Cupredoxin"/>
</dbReference>
<feature type="disulfide bond" evidence="6">
    <location>
        <begin position="23"/>
        <end position="63"/>
    </location>
</feature>
<evidence type="ECO:0000259" key="8">
    <source>
        <dbReference type="PROSITE" id="PS51551"/>
    </source>
</evidence>
<dbReference type="InterPro" id="IPR001799">
    <property type="entry name" value="Ephrin_RBD"/>
</dbReference>
<keyword evidence="4 6" id="KW-1015">Disulfide bond</keyword>
<dbReference type="SUPFAM" id="SSF49503">
    <property type="entry name" value="Cupredoxins"/>
    <property type="match status" value="1"/>
</dbReference>
<dbReference type="PROSITE" id="PS51551">
    <property type="entry name" value="EPHRIN_RBD_2"/>
    <property type="match status" value="1"/>
</dbReference>
<accession>A0A8J7NQ20</accession>
<name>A0A8J7NQ20_ATRSP</name>
<evidence type="ECO:0000256" key="7">
    <source>
        <dbReference type="RuleBase" id="RU004375"/>
    </source>
</evidence>
<keyword evidence="5" id="KW-0325">Glycoprotein</keyword>
<dbReference type="EMBL" id="JAAWVO010036785">
    <property type="protein sequence ID" value="MBN3317669.1"/>
    <property type="molecule type" value="Genomic_DNA"/>
</dbReference>
<dbReference type="Pfam" id="PF00812">
    <property type="entry name" value="Ephrin"/>
    <property type="match status" value="1"/>
</dbReference>
<keyword evidence="10" id="KW-1185">Reference proteome</keyword>
<dbReference type="PANTHER" id="PTHR11304:SF42">
    <property type="entry name" value="EPHRIN-A4"/>
    <property type="match status" value="1"/>
</dbReference>
<dbReference type="AlphaFoldDB" id="A0A8J7NQ20"/>
<keyword evidence="3 7" id="KW-0472">Membrane</keyword>
<evidence type="ECO:0000313" key="10">
    <source>
        <dbReference type="Proteomes" id="UP000736164"/>
    </source>
</evidence>
<dbReference type="PRINTS" id="PR01347">
    <property type="entry name" value="EPHRIN"/>
</dbReference>
<evidence type="ECO:0000313" key="9">
    <source>
        <dbReference type="EMBL" id="MBN3317669.1"/>
    </source>
</evidence>
<comment type="subcellular location">
    <subcellularLocation>
        <location evidence="1">Membrane</location>
    </subcellularLocation>
</comment>